<dbReference type="EMBL" id="LAVV01001310">
    <property type="protein sequence ID" value="KNZ63656.1"/>
    <property type="molecule type" value="Genomic_DNA"/>
</dbReference>
<feature type="transmembrane region" description="Helical" evidence="1">
    <location>
        <begin position="52"/>
        <end position="77"/>
    </location>
</feature>
<evidence type="ECO:0000256" key="1">
    <source>
        <dbReference type="SAM" id="Phobius"/>
    </source>
</evidence>
<name>A0A0L6VSH7_9BASI</name>
<protein>
    <submittedName>
        <fullName evidence="2">Uncharacterized protein</fullName>
    </submittedName>
</protein>
<gene>
    <name evidence="2" type="ORF">VP01_1117g6</name>
</gene>
<sequence length="110" mass="13241">MAFHQSLSYLYNSHYFFQFWMSVQINYSLTNACIHYHRGFYKKAGHYFGENIFYLFCILGKVAASIILLFYLTFFFLELFDIFMKYSRICSFLYSSENLARKLISFVSEN</sequence>
<dbReference type="VEuPathDB" id="FungiDB:VP01_1117g6"/>
<organism evidence="2 3">
    <name type="scientific">Puccinia sorghi</name>
    <dbReference type="NCBI Taxonomy" id="27349"/>
    <lineage>
        <taxon>Eukaryota</taxon>
        <taxon>Fungi</taxon>
        <taxon>Dikarya</taxon>
        <taxon>Basidiomycota</taxon>
        <taxon>Pucciniomycotina</taxon>
        <taxon>Pucciniomycetes</taxon>
        <taxon>Pucciniales</taxon>
        <taxon>Pucciniaceae</taxon>
        <taxon>Puccinia</taxon>
    </lineage>
</organism>
<proteinExistence type="predicted"/>
<evidence type="ECO:0000313" key="2">
    <source>
        <dbReference type="EMBL" id="KNZ63656.1"/>
    </source>
</evidence>
<keyword evidence="1" id="KW-0472">Membrane</keyword>
<keyword evidence="3" id="KW-1185">Reference proteome</keyword>
<evidence type="ECO:0000313" key="3">
    <source>
        <dbReference type="Proteomes" id="UP000037035"/>
    </source>
</evidence>
<comment type="caution">
    <text evidence="2">The sequence shown here is derived from an EMBL/GenBank/DDBJ whole genome shotgun (WGS) entry which is preliminary data.</text>
</comment>
<dbReference type="AlphaFoldDB" id="A0A0L6VSH7"/>
<reference evidence="2 3" key="1">
    <citation type="submission" date="2015-08" db="EMBL/GenBank/DDBJ databases">
        <title>Next Generation Sequencing and Analysis of the Genome of Puccinia sorghi L Schw, the Causal Agent of Maize Common Rust.</title>
        <authorList>
            <person name="Rochi L."/>
            <person name="Burguener G."/>
            <person name="Darino M."/>
            <person name="Turjanski A."/>
            <person name="Kreff E."/>
            <person name="Dieguez M.J."/>
            <person name="Sacco F."/>
        </authorList>
    </citation>
    <scope>NUCLEOTIDE SEQUENCE [LARGE SCALE GENOMIC DNA]</scope>
    <source>
        <strain evidence="2 3">RO10H11247</strain>
    </source>
</reference>
<accession>A0A0L6VSH7</accession>
<keyword evidence="1" id="KW-0812">Transmembrane</keyword>
<keyword evidence="1" id="KW-1133">Transmembrane helix</keyword>
<dbReference type="Proteomes" id="UP000037035">
    <property type="component" value="Unassembled WGS sequence"/>
</dbReference>